<gene>
    <name evidence="2" type="ORF">P8609_11465</name>
</gene>
<keyword evidence="1" id="KW-0472">Membrane</keyword>
<feature type="transmembrane region" description="Helical" evidence="1">
    <location>
        <begin position="21"/>
        <end position="42"/>
    </location>
</feature>
<dbReference type="Proteomes" id="UP001233535">
    <property type="component" value="Unassembled WGS sequence"/>
</dbReference>
<evidence type="ECO:0000313" key="2">
    <source>
        <dbReference type="EMBL" id="MDR0183577.1"/>
    </source>
</evidence>
<proteinExistence type="predicted"/>
<feature type="transmembrane region" description="Helical" evidence="1">
    <location>
        <begin position="62"/>
        <end position="81"/>
    </location>
</feature>
<evidence type="ECO:0000313" key="3">
    <source>
        <dbReference type="Proteomes" id="UP001233535"/>
    </source>
</evidence>
<comment type="caution">
    <text evidence="2">The sequence shown here is derived from an EMBL/GenBank/DDBJ whole genome shotgun (WGS) entry which is preliminary data.</text>
</comment>
<keyword evidence="1" id="KW-0812">Transmembrane</keyword>
<evidence type="ECO:0000256" key="1">
    <source>
        <dbReference type="SAM" id="Phobius"/>
    </source>
</evidence>
<dbReference type="RefSeq" id="WP_309262719.1">
    <property type="nucleotide sequence ID" value="NZ_JARUHG010000003.1"/>
</dbReference>
<keyword evidence="3" id="KW-1185">Reference proteome</keyword>
<reference evidence="2 3" key="1">
    <citation type="submission" date="2023-04" db="EMBL/GenBank/DDBJ databases">
        <title>Lysobacter sp. strain UC isolated from soil sample.</title>
        <authorList>
            <person name="Choksket S."/>
            <person name="Harshvardhan F."/>
            <person name="Rana R."/>
            <person name="Patil P.B."/>
            <person name="Korpole S."/>
        </authorList>
    </citation>
    <scope>NUCLEOTIDE SEQUENCE [LARGE SCALE GENOMIC DNA]</scope>
    <source>
        <strain evidence="2 3">UC</strain>
    </source>
</reference>
<organism evidence="2 3">
    <name type="scientific">Lysobacter arvi</name>
    <dbReference type="NCBI Taxonomy" id="3038776"/>
    <lineage>
        <taxon>Bacteria</taxon>
        <taxon>Pseudomonadati</taxon>
        <taxon>Pseudomonadota</taxon>
        <taxon>Gammaproteobacteria</taxon>
        <taxon>Lysobacterales</taxon>
        <taxon>Lysobacteraceae</taxon>
        <taxon>Lysobacter</taxon>
    </lineage>
</organism>
<accession>A0ABU1CF49</accession>
<name>A0ABU1CF49_9GAMM</name>
<keyword evidence="1" id="KW-1133">Transmembrane helix</keyword>
<sequence length="85" mass="9035">MKIRQFMRLVAEGSKKAARRIVALASVLGGVFLVLYGSSALFDLELLPIERAGTDGRDIRTAIILIVIGGASILYGVGIVMTEDG</sequence>
<protein>
    <submittedName>
        <fullName evidence="2">Uncharacterized protein</fullName>
    </submittedName>
</protein>
<dbReference type="EMBL" id="JARUHG010000003">
    <property type="protein sequence ID" value="MDR0183577.1"/>
    <property type="molecule type" value="Genomic_DNA"/>
</dbReference>